<dbReference type="Gene3D" id="3.40.220.10">
    <property type="entry name" value="Leucine Aminopeptidase, subunit E, domain 1"/>
    <property type="match status" value="1"/>
</dbReference>
<sequence>MFSLALPAYSNPALTKDKNKLIPVIAENTKHKIRCMLSAGLYYGHDSLVLSALGCGAFRNPTTHMAQLFKDVLSEGRFANRYKHISFAILDDHNARGDGNFKPFLEVFADWT</sequence>
<evidence type="ECO:0008006" key="3">
    <source>
        <dbReference type="Google" id="ProtNLM"/>
    </source>
</evidence>
<proteinExistence type="predicted"/>
<reference evidence="1 2" key="1">
    <citation type="submission" date="2022-05" db="EMBL/GenBank/DDBJ databases">
        <authorList>
            <consortium name="Genoscope - CEA"/>
            <person name="William W."/>
        </authorList>
    </citation>
    <scope>NUCLEOTIDE SEQUENCE [LARGE SCALE GENOMIC DNA]</scope>
</reference>
<dbReference type="InterPro" id="IPR043472">
    <property type="entry name" value="Macro_dom-like"/>
</dbReference>
<evidence type="ECO:0000313" key="1">
    <source>
        <dbReference type="EMBL" id="CAH3127827.1"/>
    </source>
</evidence>
<dbReference type="InterPro" id="IPR012664">
    <property type="entry name" value="CHP02452"/>
</dbReference>
<dbReference type="SUPFAM" id="SSF52949">
    <property type="entry name" value="Macro domain-like"/>
    <property type="match status" value="1"/>
</dbReference>
<gene>
    <name evidence="1" type="ORF">PMEA_00013227</name>
</gene>
<accession>A0AAU9WWV9</accession>
<comment type="caution">
    <text evidence="1">The sequence shown here is derived from an EMBL/GenBank/DDBJ whole genome shotgun (WGS) entry which is preliminary data.</text>
</comment>
<protein>
    <recommendedName>
        <fullName evidence="3">TIGR02452 family protein</fullName>
    </recommendedName>
</protein>
<dbReference type="PANTHER" id="PTHR35596:SF1">
    <property type="entry name" value="MICROBIAL-TYPE PARG CATALYTIC DOMAIN-CONTAINING PROTEIN"/>
    <property type="match status" value="1"/>
</dbReference>
<keyword evidence="2" id="KW-1185">Reference proteome</keyword>
<dbReference type="EMBL" id="CALNXJ010000023">
    <property type="protein sequence ID" value="CAH3127827.1"/>
    <property type="molecule type" value="Genomic_DNA"/>
</dbReference>
<name>A0AAU9WWV9_9CNID</name>
<dbReference type="Proteomes" id="UP001159428">
    <property type="component" value="Unassembled WGS sequence"/>
</dbReference>
<dbReference type="PANTHER" id="PTHR35596">
    <property type="entry name" value="DUF2263 DOMAIN-CONTAINING PROTEIN"/>
    <property type="match status" value="1"/>
</dbReference>
<organism evidence="1 2">
    <name type="scientific">Pocillopora meandrina</name>
    <dbReference type="NCBI Taxonomy" id="46732"/>
    <lineage>
        <taxon>Eukaryota</taxon>
        <taxon>Metazoa</taxon>
        <taxon>Cnidaria</taxon>
        <taxon>Anthozoa</taxon>
        <taxon>Hexacorallia</taxon>
        <taxon>Scleractinia</taxon>
        <taxon>Astrocoeniina</taxon>
        <taxon>Pocilloporidae</taxon>
        <taxon>Pocillopora</taxon>
    </lineage>
</organism>
<dbReference type="NCBIfam" id="TIGR02452">
    <property type="entry name" value="TIGR02452 family protein"/>
    <property type="match status" value="1"/>
</dbReference>
<evidence type="ECO:0000313" key="2">
    <source>
        <dbReference type="Proteomes" id="UP001159428"/>
    </source>
</evidence>
<dbReference type="AlphaFoldDB" id="A0AAU9WWV9"/>